<name>A0A1B6LWZ6_9HEMI</name>
<feature type="region of interest" description="Disordered" evidence="1">
    <location>
        <begin position="1"/>
        <end position="37"/>
    </location>
</feature>
<reference evidence="2" key="1">
    <citation type="submission" date="2015-11" db="EMBL/GenBank/DDBJ databases">
        <title>De novo transcriptome assembly of four potential Pierce s Disease insect vectors from Arizona vineyards.</title>
        <authorList>
            <person name="Tassone E.E."/>
        </authorList>
    </citation>
    <scope>NUCLEOTIDE SEQUENCE</scope>
</reference>
<evidence type="ECO:0000256" key="1">
    <source>
        <dbReference type="SAM" id="MobiDB-lite"/>
    </source>
</evidence>
<sequence>CDISLKPFSTKQQGSKRDITTKKIAEQSEKESDNEDKTTDIKIDIDLNHKLLDQFQETMITLFTWPKILSTTSIYSTPVPQVSTARTSHIGDKSHSTNIEALLSNTKFQTTEDVLVKSSRKTNRKQAVLEQSEGLKRKLADIKKGISYKKKINIDHLLKNINTSDLKTTKTQKKYPISFKTSGRPNKVSENIVSTVKVQRNRRASDKCPLLNNKTKTSSISSLSHINDMGLAMKSRKERVKQTNLKTYACLSAKKRDLCLNKINSFIKDNHSNHIEKSNKDIPKLLPNEILGTESMGLPLDVLSNQSDLGEVESCLEIISEESALVCNNANERLDGKENCVAVNALKQSSKTPQILESPYGPKDTKAQVQQGTNNITKVRKLSSPEPFTNNMSRTTLGFGAICESSSNEAIDLFTNQSDLCEIEPYPPKISKECSLLSKTASEDENKGNSVITKTLKQSSKRTKIHNSTAGEPIVKKVRYQYQNKKSGSAESCQNNKRNASKHLSVNKIKSSKKAKVQKICEPIARKA</sequence>
<protein>
    <submittedName>
        <fullName evidence="2">Uncharacterized protein</fullName>
    </submittedName>
</protein>
<accession>A0A1B6LWZ6</accession>
<gene>
    <name evidence="2" type="ORF">g.16266</name>
</gene>
<evidence type="ECO:0000313" key="2">
    <source>
        <dbReference type="EMBL" id="JAT28208.1"/>
    </source>
</evidence>
<feature type="region of interest" description="Disordered" evidence="1">
    <location>
        <begin position="354"/>
        <end position="373"/>
    </location>
</feature>
<feature type="non-terminal residue" evidence="2">
    <location>
        <position position="1"/>
    </location>
</feature>
<organism evidence="2">
    <name type="scientific">Graphocephala atropunctata</name>
    <dbReference type="NCBI Taxonomy" id="36148"/>
    <lineage>
        <taxon>Eukaryota</taxon>
        <taxon>Metazoa</taxon>
        <taxon>Ecdysozoa</taxon>
        <taxon>Arthropoda</taxon>
        <taxon>Hexapoda</taxon>
        <taxon>Insecta</taxon>
        <taxon>Pterygota</taxon>
        <taxon>Neoptera</taxon>
        <taxon>Paraneoptera</taxon>
        <taxon>Hemiptera</taxon>
        <taxon>Auchenorrhyncha</taxon>
        <taxon>Membracoidea</taxon>
        <taxon>Cicadellidae</taxon>
        <taxon>Cicadellinae</taxon>
        <taxon>Cicadellini</taxon>
        <taxon>Graphocephala</taxon>
    </lineage>
</organism>
<dbReference type="EMBL" id="GEBQ01011769">
    <property type="protein sequence ID" value="JAT28208.1"/>
    <property type="molecule type" value="Transcribed_RNA"/>
</dbReference>
<proteinExistence type="predicted"/>
<feature type="compositionally biased region" description="Polar residues" evidence="1">
    <location>
        <begin position="486"/>
        <end position="504"/>
    </location>
</feature>
<feature type="compositionally biased region" description="Basic and acidic residues" evidence="1">
    <location>
        <begin position="15"/>
        <end position="37"/>
    </location>
</feature>
<dbReference type="AlphaFoldDB" id="A0A1B6LWZ6"/>
<feature type="region of interest" description="Disordered" evidence="1">
    <location>
        <begin position="486"/>
        <end position="511"/>
    </location>
</feature>